<gene>
    <name evidence="1" type="ORF">BPMI_00799</name>
</gene>
<evidence type="ECO:0000313" key="1">
    <source>
        <dbReference type="EMBL" id="KMQ80100.1"/>
    </source>
</evidence>
<proteinExistence type="predicted"/>
<organism evidence="1 2">
    <name type="scientific">Candidatus Burkholderia pumila</name>
    <dbReference type="NCBI Taxonomy" id="1090375"/>
    <lineage>
        <taxon>Bacteria</taxon>
        <taxon>Pseudomonadati</taxon>
        <taxon>Pseudomonadota</taxon>
        <taxon>Betaproteobacteria</taxon>
        <taxon>Burkholderiales</taxon>
        <taxon>Burkholderiaceae</taxon>
        <taxon>Burkholderia</taxon>
    </lineage>
</organism>
<accession>A0ABR5HL27</accession>
<name>A0ABR5HL27_9BURK</name>
<keyword evidence="2" id="KW-1185">Reference proteome</keyword>
<dbReference type="Proteomes" id="UP000242951">
    <property type="component" value="Unassembled WGS sequence"/>
</dbReference>
<protein>
    <submittedName>
        <fullName evidence="1">Uncharacterized protein</fullName>
    </submittedName>
</protein>
<evidence type="ECO:0000313" key="2">
    <source>
        <dbReference type="Proteomes" id="UP000242951"/>
    </source>
</evidence>
<comment type="caution">
    <text evidence="1">The sequence shown here is derived from an EMBL/GenBank/DDBJ whole genome shotgun (WGS) entry which is preliminary data.</text>
</comment>
<dbReference type="EMBL" id="LELG01000163">
    <property type="protein sequence ID" value="KMQ80100.1"/>
    <property type="molecule type" value="Genomic_DNA"/>
</dbReference>
<reference evidence="1 2" key="1">
    <citation type="submission" date="2015-06" db="EMBL/GenBank/DDBJ databases">
        <title>Comparative genomics of Burkholderia leaf nodule symbionts.</title>
        <authorList>
            <person name="Carlier A."/>
            <person name="Eberl L."/>
            <person name="Pinto-Carbo M."/>
        </authorList>
    </citation>
    <scope>NUCLEOTIDE SEQUENCE [LARGE SCALE GENOMIC DNA]</scope>
    <source>
        <strain evidence="1 2">UZHbot3</strain>
    </source>
</reference>
<sequence length="103" mass="11049">MYGDTDISPQFRVDATVLLDNATVFFFEYAGGRDKALADGPGTGDSFHSRLATGFTRTFPGKVSVTLEYDYDGSSANRGAWSALAQIQRVTANTGIQSRASKS</sequence>